<dbReference type="EMBL" id="CP089279">
    <property type="protein sequence ID" value="USP80689.1"/>
    <property type="molecule type" value="Genomic_DNA"/>
</dbReference>
<feature type="chain" id="PRO_5040343701" evidence="2">
    <location>
        <begin position="23"/>
        <end position="691"/>
    </location>
</feature>
<dbReference type="VEuPathDB" id="FungiDB:yc1106_07963"/>
<accession>A0A9Q8ZFV2</accession>
<evidence type="ECO:0000313" key="3">
    <source>
        <dbReference type="EMBL" id="USP80689.1"/>
    </source>
</evidence>
<feature type="region of interest" description="Disordered" evidence="1">
    <location>
        <begin position="505"/>
        <end position="533"/>
    </location>
</feature>
<sequence>MIFSTLLVTLVSLATWTRPVAASLRITANHHSFGGVNYPQLQFFSPEHRDNTIKEIVKSGARVIRLFIRPDDLHPDPENELGAFDKSLLDQFDDTLAAIHHLSKGQMKVIIAPHDAHALRGDNGVPCDAYCKDLNGYFLDFYSLEKYRDLYKQRLEVFFKHYPSKNFDGRSWGQLSEVILGVDIQNQPFSDVFPIPAGESWICDIATHLKFKVGLDSSNIAVISGGVSGAQKPGQFQNFPDSVFDCKAIDVIGIHGYFSKQADKTAGTPWAEMFVPGNTLTSRAKGKKRGEGKLLLVEEWSYMHNNDFGLFYKQEALFDQGNALNYRGIPWLYSHLTTVDEGKSVRINPLRPAYTSWTALKQVLKAAQTARSNFDWSSYLPAPFTILPLSEDEKTAQELSSMITGSSNKEWKIRPLGLSNLTSIPFNPFVLEQADCTFGCEGHLCDAQDACAPDLLCKNNICTRNTASQPGRIGDMCNSKNPCQSHLRCSAGKCGACTPRSSIPFSQEKKRKRSLPNEPIPLPTQRDSISSTPNPNNVNGQCYTDSLPDLFSSLSSRIAESGISPPPPICLPPAHHASPCTQSTHCSADEYCSWGTCVACTSSDACLGAPCRSNNKCKTGYCNDYGRCDYVEQRKKLNLGPGGARMGKGKRIPGVPRGHESGPARVRDEAMRVVIPVEGARKTGAPLVATA</sequence>
<evidence type="ECO:0000256" key="2">
    <source>
        <dbReference type="SAM" id="SignalP"/>
    </source>
</evidence>
<dbReference type="InterPro" id="IPR017853">
    <property type="entry name" value="GH"/>
</dbReference>
<keyword evidence="2" id="KW-0732">Signal</keyword>
<evidence type="ECO:0000256" key="1">
    <source>
        <dbReference type="SAM" id="MobiDB-lite"/>
    </source>
</evidence>
<feature type="signal peptide" evidence="2">
    <location>
        <begin position="1"/>
        <end position="22"/>
    </location>
</feature>
<evidence type="ECO:0000313" key="4">
    <source>
        <dbReference type="Proteomes" id="UP001056012"/>
    </source>
</evidence>
<keyword evidence="4" id="KW-1185">Reference proteome</keyword>
<dbReference type="OrthoDB" id="428177at2759"/>
<dbReference type="Gene3D" id="3.20.20.80">
    <property type="entry name" value="Glycosidases"/>
    <property type="match status" value="1"/>
</dbReference>
<dbReference type="SUPFAM" id="SSF51445">
    <property type="entry name" value="(Trans)glycosidases"/>
    <property type="match status" value="1"/>
</dbReference>
<keyword evidence="3" id="KW-0378">Hydrolase</keyword>
<proteinExistence type="predicted"/>
<name>A0A9Q8ZFV2_CURCL</name>
<dbReference type="GO" id="GO:0016787">
    <property type="term" value="F:hydrolase activity"/>
    <property type="evidence" value="ECO:0007669"/>
    <property type="project" value="UniProtKB-KW"/>
</dbReference>
<dbReference type="AlphaFoldDB" id="A0A9Q8ZFV2"/>
<organism evidence="3 4">
    <name type="scientific">Curvularia clavata</name>
    <dbReference type="NCBI Taxonomy" id="95742"/>
    <lineage>
        <taxon>Eukaryota</taxon>
        <taxon>Fungi</taxon>
        <taxon>Dikarya</taxon>
        <taxon>Ascomycota</taxon>
        <taxon>Pezizomycotina</taxon>
        <taxon>Dothideomycetes</taxon>
        <taxon>Pleosporomycetidae</taxon>
        <taxon>Pleosporales</taxon>
        <taxon>Pleosporineae</taxon>
        <taxon>Pleosporaceae</taxon>
        <taxon>Curvularia</taxon>
    </lineage>
</organism>
<gene>
    <name evidence="3" type="ORF">yc1106_07963</name>
</gene>
<feature type="region of interest" description="Disordered" evidence="1">
    <location>
        <begin position="639"/>
        <end position="664"/>
    </location>
</feature>
<reference evidence="3" key="1">
    <citation type="submission" date="2021-12" db="EMBL/GenBank/DDBJ databases">
        <title>Curvularia clavata genome.</title>
        <authorList>
            <person name="Cao Y."/>
        </authorList>
    </citation>
    <scope>NUCLEOTIDE SEQUENCE</scope>
    <source>
        <strain evidence="3">Yc1106</strain>
    </source>
</reference>
<dbReference type="Proteomes" id="UP001056012">
    <property type="component" value="Chromosome 6"/>
</dbReference>
<protein>
    <submittedName>
        <fullName evidence="3">Glycoside hydrolase family 5 protein</fullName>
    </submittedName>
</protein>